<sequence>MSVSCAGGPEETAAETEAPAAAAEAPGPRARAASSLATVLVAAGAPWRYQDTGADLGSAWSAPGYNDAAWAEGAAPLGYGEPDLATTVSYGSNANSKHITTYLRTRFTVEDASRVSELLVRLQRDDGAIVYLNGAEVFRSNMPTGAVGYRTLAPATISLPAEETTWMEQVVSPAALVTGTNVLAVEVHQSAANTSDMRFELELSATAAPDANPMSACYPFDMPTTSVLRAARKKVFGFYYPIYPISLENKDPSVDFWSSWLDPEGRNGEYRSVGGLMRDRPLPRPPWTGNWRQRDFETEVRRAIAAGLDGFIYEHPYKVSSNDANNQLKTMLAAALAVDPEFHIVLSPDFPVKAGDVPDPVATAVAAVANHPSVYRHNGAIVLASFGVNRQPVSYWATLRNQLSAMGIATTYWPFLDYAAPTTTLYSDWNDMVAGYSTWGSRPASSGETMRRWSVEAHRRGRMWMSPVAFEDVRHRFDEARVNSTRVYWEAQNSLAFRTQFEKAIEGDADWVSLLTMTDYCESWMTASQERGYVIMDWIAYYTAWFKTGQRPTILRDTLYYTHRRHRTDAPFDATKQNAPPMALKGGPSGWNQVELLAFLKEPGRLVITQGTDVRTLDVTSAGVTPFSVPLVPGTTPVFELQRNGQTVQRLVSKTPIVAQTVYQDMMYHAGGGRECTRP</sequence>
<dbReference type="InterPro" id="IPR005197">
    <property type="entry name" value="Glyco_hydro_71"/>
</dbReference>
<evidence type="ECO:0000313" key="2">
    <source>
        <dbReference type="EMBL" id="QDE71142.1"/>
    </source>
</evidence>
<dbReference type="AlphaFoldDB" id="A0AAE6G5F0"/>
<dbReference type="GO" id="GO:0051118">
    <property type="term" value="F:glucan endo-1,3-alpha-glucosidase activity"/>
    <property type="evidence" value="ECO:0007669"/>
    <property type="project" value="InterPro"/>
</dbReference>
<accession>A0AAE6G5F0</accession>
<feature type="region of interest" description="Disordered" evidence="1">
    <location>
        <begin position="1"/>
        <end position="26"/>
    </location>
</feature>
<dbReference type="Gene3D" id="3.20.20.80">
    <property type="entry name" value="Glycosidases"/>
    <property type="match status" value="1"/>
</dbReference>
<gene>
    <name evidence="2" type="ORF">BHS09_31530</name>
</gene>
<reference evidence="2 3" key="1">
    <citation type="journal article" date="2019" name="Science">
        <title>Social genes are selection hotspots in kin groups of a soil microbe.</title>
        <authorList>
            <person name="Wielgoss S."/>
            <person name="Wolfensberger R."/>
            <person name="Sun L."/>
            <person name="Fiegna F."/>
            <person name="Velicer G.J."/>
        </authorList>
    </citation>
    <scope>NUCLEOTIDE SEQUENCE [LARGE SCALE GENOMIC DNA]</scope>
    <source>
        <strain evidence="2 3">MC3.5.9c15</strain>
    </source>
</reference>
<dbReference type="Proteomes" id="UP000320179">
    <property type="component" value="Chromosome"/>
</dbReference>
<organism evidence="2 3">
    <name type="scientific">Myxococcus xanthus</name>
    <dbReference type="NCBI Taxonomy" id="34"/>
    <lineage>
        <taxon>Bacteria</taxon>
        <taxon>Pseudomonadati</taxon>
        <taxon>Myxococcota</taxon>
        <taxon>Myxococcia</taxon>
        <taxon>Myxococcales</taxon>
        <taxon>Cystobacterineae</taxon>
        <taxon>Myxococcaceae</taxon>
        <taxon>Myxococcus</taxon>
    </lineage>
</organism>
<dbReference type="Pfam" id="PF03659">
    <property type="entry name" value="Glyco_hydro_71"/>
    <property type="match status" value="1"/>
</dbReference>
<name>A0AAE6G5F0_MYXXA</name>
<evidence type="ECO:0000256" key="1">
    <source>
        <dbReference type="SAM" id="MobiDB-lite"/>
    </source>
</evidence>
<dbReference type="RefSeq" id="WP_140799942.1">
    <property type="nucleotide sequence ID" value="NZ_CP017173.1"/>
</dbReference>
<proteinExistence type="predicted"/>
<evidence type="ECO:0000313" key="3">
    <source>
        <dbReference type="Proteomes" id="UP000320179"/>
    </source>
</evidence>
<dbReference type="EMBL" id="CP017174">
    <property type="protein sequence ID" value="QDE71142.1"/>
    <property type="molecule type" value="Genomic_DNA"/>
</dbReference>
<dbReference type="Gene3D" id="2.60.120.260">
    <property type="entry name" value="Galactose-binding domain-like"/>
    <property type="match status" value="1"/>
</dbReference>
<protein>
    <submittedName>
        <fullName evidence="2">Uncharacterized protein</fullName>
    </submittedName>
</protein>